<evidence type="ECO:0000313" key="1">
    <source>
        <dbReference type="EMBL" id="QOG26784.1"/>
    </source>
</evidence>
<dbReference type="AlphaFoldDB" id="A0AAE7MNM8"/>
<accession>A0AAE7MNM8</accession>
<dbReference type="RefSeq" id="WP_185079681.1">
    <property type="nucleotide sequence ID" value="NZ_CP050485.1"/>
</dbReference>
<dbReference type="Proteomes" id="UP000516696">
    <property type="component" value="Chromosome"/>
</dbReference>
<proteinExistence type="predicted"/>
<name>A0AAE7MNM8_ENTGA</name>
<protein>
    <submittedName>
        <fullName evidence="1">Uncharacterized protein</fullName>
    </submittedName>
</protein>
<dbReference type="EMBL" id="CP050485">
    <property type="protein sequence ID" value="QOG26784.1"/>
    <property type="molecule type" value="Genomic_DNA"/>
</dbReference>
<organism evidence="1 2">
    <name type="scientific">Enterococcus gallinarum</name>
    <dbReference type="NCBI Taxonomy" id="1353"/>
    <lineage>
        <taxon>Bacteria</taxon>
        <taxon>Bacillati</taxon>
        <taxon>Bacillota</taxon>
        <taxon>Bacilli</taxon>
        <taxon>Lactobacillales</taxon>
        <taxon>Enterococcaceae</taxon>
        <taxon>Enterococcus</taxon>
    </lineage>
</organism>
<gene>
    <name evidence="1" type="ORF">EGM181_05700</name>
</gene>
<sequence>MNDFDSLGARQQPEIEPNQISVDWKGNPLYKGDIVYTTDLGLVHEDQIIDYVNENYRKINIGGF</sequence>
<evidence type="ECO:0000313" key="2">
    <source>
        <dbReference type="Proteomes" id="UP000516696"/>
    </source>
</evidence>
<reference evidence="1 2" key="1">
    <citation type="submission" date="2020-03" db="EMBL/GenBank/DDBJ databases">
        <title>Characterization of ganglioside-mimicking enterococci.</title>
        <authorList>
            <person name="Patry R.T."/>
            <person name="Nothaft H."/>
            <person name="Bridger R."/>
            <person name="Shajahan A."/>
            <person name="Huynh S."/>
            <person name="Sanchez S."/>
            <person name="Azadi P."/>
            <person name="Cooper K."/>
            <person name="Miller W.G."/>
            <person name="Parker C.T."/>
            <person name="Wells L."/>
            <person name="Szymanski C.M."/>
        </authorList>
    </citation>
    <scope>NUCLEOTIDE SEQUENCE [LARGE SCALE GENOMIC DNA]</scope>
    <source>
        <strain evidence="1 2">EGM181</strain>
    </source>
</reference>